<organism evidence="5 6">
    <name type="scientific">Streptococcus vicugnae</name>
    <dbReference type="NCBI Taxonomy" id="2740579"/>
    <lineage>
        <taxon>Bacteria</taxon>
        <taxon>Bacillati</taxon>
        <taxon>Bacillota</taxon>
        <taxon>Bacilli</taxon>
        <taxon>Lactobacillales</taxon>
        <taxon>Streptococcaceae</taxon>
        <taxon>Streptococcus</taxon>
    </lineage>
</organism>
<dbReference type="PANTHER" id="PTHR19211:SF14">
    <property type="entry name" value="ATP-BINDING CASSETTE SUB-FAMILY F MEMBER 1"/>
    <property type="match status" value="1"/>
</dbReference>
<comment type="caution">
    <text evidence="5">The sequence shown here is derived from an EMBL/GenBank/DDBJ whole genome shotgun (WGS) entry which is preliminary data.</text>
</comment>
<dbReference type="InterPro" id="IPR027417">
    <property type="entry name" value="P-loop_NTPase"/>
</dbReference>
<feature type="domain" description="AAA+ ATPase" evidence="4">
    <location>
        <begin position="164"/>
        <end position="321"/>
    </location>
</feature>
<evidence type="ECO:0000259" key="4">
    <source>
        <dbReference type="SMART" id="SM00382"/>
    </source>
</evidence>
<dbReference type="Proteomes" id="UP000295231">
    <property type="component" value="Unassembled WGS sequence"/>
</dbReference>
<dbReference type="PANTHER" id="PTHR19211">
    <property type="entry name" value="ATP-BINDING TRANSPORT PROTEIN-RELATED"/>
    <property type="match status" value="1"/>
</dbReference>
<dbReference type="RefSeq" id="WP_132869593.1">
    <property type="nucleotide sequence ID" value="NZ_SJWY01000113.1"/>
</dbReference>
<name>A0A4R5G5J5_9STRE</name>
<dbReference type="GO" id="GO:0016887">
    <property type="term" value="F:ATP hydrolysis activity"/>
    <property type="evidence" value="ECO:0007669"/>
    <property type="project" value="InterPro"/>
</dbReference>
<dbReference type="Pfam" id="PF00005">
    <property type="entry name" value="ABC_tran"/>
    <property type="match status" value="1"/>
</dbReference>
<evidence type="ECO:0000313" key="6">
    <source>
        <dbReference type="Proteomes" id="UP000295231"/>
    </source>
</evidence>
<dbReference type="AlphaFoldDB" id="A0A4R5G5J5"/>
<reference evidence="5 6" key="1">
    <citation type="submission" date="2019-03" db="EMBL/GenBank/DDBJ databases">
        <authorList>
            <person name="Fan P."/>
        </authorList>
    </citation>
    <scope>NUCLEOTIDE SEQUENCE [LARGE SCALE GENOMIC DNA]</scope>
    <source>
        <strain evidence="5 6">KCJ4950</strain>
    </source>
</reference>
<dbReference type="Gene3D" id="3.40.50.300">
    <property type="entry name" value="P-loop containing nucleotide triphosphate hydrolases"/>
    <property type="match status" value="2"/>
</dbReference>
<evidence type="ECO:0000313" key="5">
    <source>
        <dbReference type="EMBL" id="TDE72392.1"/>
    </source>
</evidence>
<evidence type="ECO:0000256" key="3">
    <source>
        <dbReference type="ARBA" id="ARBA00022840"/>
    </source>
</evidence>
<evidence type="ECO:0000256" key="1">
    <source>
        <dbReference type="ARBA" id="ARBA00022737"/>
    </source>
</evidence>
<evidence type="ECO:0000256" key="2">
    <source>
        <dbReference type="ARBA" id="ARBA00022741"/>
    </source>
</evidence>
<keyword evidence="1" id="KW-0677">Repeat</keyword>
<dbReference type="InterPro" id="IPR003593">
    <property type="entry name" value="AAA+_ATPase"/>
</dbReference>
<protein>
    <submittedName>
        <fullName evidence="5">ABC-F family ATP-binding cassette domain-containing protein</fullName>
    </submittedName>
</protein>
<dbReference type="GO" id="GO:0005524">
    <property type="term" value="F:ATP binding"/>
    <property type="evidence" value="ECO:0007669"/>
    <property type="project" value="UniProtKB-KW"/>
</dbReference>
<dbReference type="SMART" id="SM00382">
    <property type="entry name" value="AAA"/>
    <property type="match status" value="1"/>
</dbReference>
<dbReference type="EMBL" id="SJWY01000113">
    <property type="protein sequence ID" value="TDE72392.1"/>
    <property type="molecule type" value="Genomic_DNA"/>
</dbReference>
<keyword evidence="2" id="KW-0547">Nucleotide-binding</keyword>
<keyword evidence="6" id="KW-1185">Reference proteome</keyword>
<dbReference type="InterPro" id="IPR050611">
    <property type="entry name" value="ABCF"/>
</dbReference>
<proteinExistence type="predicted"/>
<feature type="non-terminal residue" evidence="5">
    <location>
        <position position="1"/>
    </location>
</feature>
<dbReference type="InterPro" id="IPR003439">
    <property type="entry name" value="ABC_transporter-like_ATP-bd"/>
</dbReference>
<sequence length="325" mass="37713">DKTVIFISHDEAILEDTATAILHLELIRKRQIPRASYFQGNYNDYLKQRKKNFIKQYKEAKNAQRLKKKRDEKIRRLHQAAQYNVRHTHDSTLGRLAAKKMKNVLSLEKRYEKEDKNLTEFPENMDSIKLFFHGISPIDKKKRLLSWHNQVLSTGQTIDLDILGQDKIVITGKNGIGKTRLLKQIYRELSRNKQLSIGYMPQDYDNILKGDISAVSFLSEVTTDKTARTILASLQFTKNEMEHSIIELSGGQKAKIFLARMVLAKNHIIILDEVTRHFSPTSQSVVRQLLRDYPGCIISVSHDQNYINNVVRTHYQLTSDTLQKH</sequence>
<keyword evidence="3 5" id="KW-0067">ATP-binding</keyword>
<gene>
    <name evidence="5" type="ORF">E0E04_05650</name>
</gene>
<accession>A0A4R5G5J5</accession>
<dbReference type="SUPFAM" id="SSF52540">
    <property type="entry name" value="P-loop containing nucleoside triphosphate hydrolases"/>
    <property type="match status" value="1"/>
</dbReference>